<dbReference type="Gene3D" id="1.25.40.10">
    <property type="entry name" value="Tetratricopeptide repeat domain"/>
    <property type="match status" value="1"/>
</dbReference>
<dbReference type="EMBL" id="MLCB01000076">
    <property type="protein sequence ID" value="OJI94897.1"/>
    <property type="molecule type" value="Genomic_DNA"/>
</dbReference>
<evidence type="ECO:0000313" key="4">
    <source>
        <dbReference type="Proteomes" id="UP000184514"/>
    </source>
</evidence>
<dbReference type="RefSeq" id="WP_072629522.1">
    <property type="nucleotide sequence ID" value="NZ_MLCB01000076.1"/>
</dbReference>
<evidence type="ECO:0000313" key="3">
    <source>
        <dbReference type="EMBL" id="OJI94897.1"/>
    </source>
</evidence>
<dbReference type="OrthoDB" id="5672604at2"/>
<dbReference type="InterPro" id="IPR007345">
    <property type="entry name" value="Polysacch_pyruvyl_Trfase"/>
</dbReference>
<dbReference type="AlphaFoldDB" id="A0A1L9P049"/>
<evidence type="ECO:0000256" key="1">
    <source>
        <dbReference type="PROSITE-ProRule" id="PRU00339"/>
    </source>
</evidence>
<keyword evidence="1" id="KW-0802">TPR repeat</keyword>
<sequence length="832" mass="92474">MADDNLRPKFGVLHFSYANFGFERRLVRDQLATINLGDFMQTLACRNLYQKLDINDEDVIEIDRDRIVNYNGPPVIVVLNACFYQHCFPVPEKIIPVFVGFQAKEDVIVANHAYFERHQPIGCRDTVTCDLFLKHGISAHVTGCLTLSFDSRCDYPLDGKVMIAYGEGSGAFPSEALDTLPKHLLPKLEFVFQRKAVHALPLNISDMQSAEKHAKFLLDHYRSNASIVVTPLHHAATPCMSSGIPVVLCRNDADDRFSFLRDIIDIHSKPNFDAINWADKPANVDHIRSNLLSYSKEGVQKAMAFFHQKAADFGTLSVDVHLPTSKGTKAPEINKAIVSLAQSNRHIQLAAYFEEMDNEARGRINANGLVCIGKAYVALKYPAQAVDLFKVALTLRPKMWLAHTKLITTLTTSGRATEAFLAAQEAEVLCGTQAVVLLCAGRAAAAVDEIDIAINWLERSAAIDPVNFSGRVQLANLLGSQKGQWSKAQQHIEVALQLRPDDLNARSVDANVKLHLGHFGAGFDSRKYRFGSGKVFGAFRRPFRHPTWNGEPTVKSLLLLPETEQGVGYELLAATLIPSLEAKGIEVFFETSQKLIPFLTSLYPNARFIPFSAEGEIDLLDPRIEVKAYFSAACSFLRRDHKDFPVLSMMQQAADLSGAVKPLRIGLSWRSTNPSTGKSRSIPLQRMVRLFDKIDRDIALVNLQYGDVSAEISTSNDTSVHRIEYQSGINYVHDTATFLDTVRSVDVVVSIDNSTLFFAGHLNKPTFALLSPTPHWVWGKAQEQSIWFPSIQLLQTEESEAWEDKFTSVLLSLQSIIDCNGHDARTDSDGSG</sequence>
<keyword evidence="4" id="KW-1185">Reference proteome</keyword>
<feature type="domain" description="Polysaccharide pyruvyl transferase" evidence="2">
    <location>
        <begin position="114"/>
        <end position="252"/>
    </location>
</feature>
<dbReference type="SUPFAM" id="SSF48452">
    <property type="entry name" value="TPR-like"/>
    <property type="match status" value="1"/>
</dbReference>
<protein>
    <submittedName>
        <fullName evidence="3">Tetratricopeptide repeat protein</fullName>
    </submittedName>
</protein>
<accession>A0A1L9P049</accession>
<name>A0A1L9P049_9RHOB</name>
<dbReference type="PROSITE" id="PS50005">
    <property type="entry name" value="TPR"/>
    <property type="match status" value="1"/>
</dbReference>
<dbReference type="Proteomes" id="UP000184514">
    <property type="component" value="Unassembled WGS sequence"/>
</dbReference>
<dbReference type="InterPro" id="IPR019734">
    <property type="entry name" value="TPR_rpt"/>
</dbReference>
<reference evidence="3 4" key="1">
    <citation type="submission" date="2016-10" db="EMBL/GenBank/DDBJ databases">
        <title>Genome sequence of Planktotalea frisia SH6-1.</title>
        <authorList>
            <person name="Poehlein A."/>
            <person name="Bakenhus I."/>
            <person name="Voget S."/>
            <person name="Brinkhoff T."/>
            <person name="Simon M."/>
        </authorList>
    </citation>
    <scope>NUCLEOTIDE SEQUENCE [LARGE SCALE GENOMIC DNA]</scope>
    <source>
        <strain evidence="3 4">SH6-1</strain>
    </source>
</reference>
<organism evidence="3 4">
    <name type="scientific">Planktotalea frisia</name>
    <dbReference type="NCBI Taxonomy" id="696762"/>
    <lineage>
        <taxon>Bacteria</taxon>
        <taxon>Pseudomonadati</taxon>
        <taxon>Pseudomonadota</taxon>
        <taxon>Alphaproteobacteria</taxon>
        <taxon>Rhodobacterales</taxon>
        <taxon>Paracoccaceae</taxon>
        <taxon>Planktotalea</taxon>
    </lineage>
</organism>
<dbReference type="Gene3D" id="3.40.50.2000">
    <property type="entry name" value="Glycogen Phosphorylase B"/>
    <property type="match status" value="1"/>
</dbReference>
<feature type="repeat" description="TPR" evidence="1">
    <location>
        <begin position="366"/>
        <end position="399"/>
    </location>
</feature>
<proteinExistence type="predicted"/>
<dbReference type="SUPFAM" id="SSF53756">
    <property type="entry name" value="UDP-Glycosyltransferase/glycogen phosphorylase"/>
    <property type="match status" value="1"/>
</dbReference>
<dbReference type="STRING" id="696762.PFRI_08660"/>
<dbReference type="Pfam" id="PF04230">
    <property type="entry name" value="PS_pyruv_trans"/>
    <property type="match status" value="1"/>
</dbReference>
<comment type="caution">
    <text evidence="3">The sequence shown here is derived from an EMBL/GenBank/DDBJ whole genome shotgun (WGS) entry which is preliminary data.</text>
</comment>
<gene>
    <name evidence="3" type="ORF">PFRI_08660</name>
</gene>
<dbReference type="InterPro" id="IPR011990">
    <property type="entry name" value="TPR-like_helical_dom_sf"/>
</dbReference>
<evidence type="ECO:0000259" key="2">
    <source>
        <dbReference type="Pfam" id="PF04230"/>
    </source>
</evidence>